<dbReference type="Proteomes" id="UP000582837">
    <property type="component" value="Unassembled WGS sequence"/>
</dbReference>
<accession>A0A841H0T2</accession>
<evidence type="ECO:0000313" key="1">
    <source>
        <dbReference type="EMBL" id="MBB6071620.1"/>
    </source>
</evidence>
<dbReference type="RefSeq" id="WP_221239693.1">
    <property type="nucleotide sequence ID" value="NZ_JACHOW010000009.1"/>
</dbReference>
<evidence type="ECO:0000313" key="2">
    <source>
        <dbReference type="Proteomes" id="UP000582837"/>
    </source>
</evidence>
<gene>
    <name evidence="1" type="ORF">HNQ61_003248</name>
</gene>
<keyword evidence="2" id="KW-1185">Reference proteome</keyword>
<dbReference type="EMBL" id="JACHIA010000009">
    <property type="protein sequence ID" value="MBB6071620.1"/>
    <property type="molecule type" value="Genomic_DNA"/>
</dbReference>
<reference evidence="1 2" key="1">
    <citation type="submission" date="2020-08" db="EMBL/GenBank/DDBJ databases">
        <title>Genomic Encyclopedia of Type Strains, Phase IV (KMG-IV): sequencing the most valuable type-strain genomes for metagenomic binning, comparative biology and taxonomic classification.</title>
        <authorList>
            <person name="Goeker M."/>
        </authorList>
    </citation>
    <scope>NUCLEOTIDE SEQUENCE [LARGE SCALE GENOMIC DNA]</scope>
    <source>
        <strain evidence="1 2">DSM 29007</strain>
    </source>
</reference>
<organism evidence="1 2">
    <name type="scientific">Longimicrobium terrae</name>
    <dbReference type="NCBI Taxonomy" id="1639882"/>
    <lineage>
        <taxon>Bacteria</taxon>
        <taxon>Pseudomonadati</taxon>
        <taxon>Gemmatimonadota</taxon>
        <taxon>Longimicrobiia</taxon>
        <taxon>Longimicrobiales</taxon>
        <taxon>Longimicrobiaceae</taxon>
        <taxon>Longimicrobium</taxon>
    </lineage>
</organism>
<proteinExistence type="predicted"/>
<dbReference type="AlphaFoldDB" id="A0A841H0T2"/>
<sequence length="83" mass="9589">MREPWDEAETPEEQAARRDAYRRLADAARRVGFSLESLSHMLRQVTHNEVETRRFLSEQVYGVPDAQLDSYLRARMPGGDAPK</sequence>
<comment type="caution">
    <text evidence="1">The sequence shown here is derived from an EMBL/GenBank/DDBJ whole genome shotgun (WGS) entry which is preliminary data.</text>
</comment>
<name>A0A841H0T2_9BACT</name>
<protein>
    <submittedName>
        <fullName evidence="1">Uncharacterized protein</fullName>
    </submittedName>
</protein>